<feature type="binding site" evidence="8">
    <location>
        <position position="194"/>
    </location>
    <ligand>
        <name>Ca(2+)</name>
        <dbReference type="ChEBI" id="CHEBI:29108"/>
        <label>1</label>
    </ligand>
</feature>
<dbReference type="SMART" id="SM00642">
    <property type="entry name" value="Aamy"/>
    <property type="match status" value="1"/>
</dbReference>
<dbReference type="GO" id="GO:0004556">
    <property type="term" value="F:alpha-amylase activity"/>
    <property type="evidence" value="ECO:0007669"/>
    <property type="project" value="UniProtKB-EC"/>
</dbReference>
<feature type="binding site" evidence="8">
    <location>
        <position position="200"/>
    </location>
    <ligand>
        <name>Ca(2+)</name>
        <dbReference type="ChEBI" id="CHEBI:29108"/>
        <label>1</label>
    </ligand>
</feature>
<dbReference type="Gene3D" id="3.20.20.80">
    <property type="entry name" value="Glycosidases"/>
    <property type="match status" value="1"/>
</dbReference>
<dbReference type="RefSeq" id="WP_256136716.1">
    <property type="nucleotide sequence ID" value="NZ_JANGAB010000010.1"/>
</dbReference>
<evidence type="ECO:0000256" key="1">
    <source>
        <dbReference type="ARBA" id="ARBA00001913"/>
    </source>
</evidence>
<dbReference type="AlphaFoldDB" id="A0AAW5KJ04"/>
<comment type="caution">
    <text evidence="10">The sequence shown here is derived from an EMBL/GenBank/DDBJ whole genome shotgun (WGS) entry which is preliminary data.</text>
</comment>
<feature type="binding site" evidence="8">
    <location>
        <position position="104"/>
    </location>
    <ligand>
        <name>Ca(2+)</name>
        <dbReference type="ChEBI" id="CHEBI:29108"/>
        <label>1</label>
    </ligand>
</feature>
<dbReference type="PANTHER" id="PTHR43447">
    <property type="entry name" value="ALPHA-AMYLASE"/>
    <property type="match status" value="1"/>
</dbReference>
<dbReference type="SUPFAM" id="SSF51445">
    <property type="entry name" value="(Trans)glycosidases"/>
    <property type="match status" value="1"/>
</dbReference>
<dbReference type="InterPro" id="IPR006047">
    <property type="entry name" value="GH13_cat_dom"/>
</dbReference>
<dbReference type="Pfam" id="PF09154">
    <property type="entry name" value="Alpha-amy_C_pro"/>
    <property type="match status" value="1"/>
</dbReference>
<evidence type="ECO:0000256" key="8">
    <source>
        <dbReference type="PIRSR" id="PIRSR001021-2"/>
    </source>
</evidence>
<feature type="active site" description="Proton donor" evidence="7">
    <location>
        <position position="261"/>
    </location>
</feature>
<keyword evidence="8" id="KW-0106">Calcium</keyword>
<dbReference type="GO" id="GO:0005509">
    <property type="term" value="F:calcium ion binding"/>
    <property type="evidence" value="ECO:0007669"/>
    <property type="project" value="InterPro"/>
</dbReference>
<feature type="binding site" evidence="8">
    <location>
        <position position="202"/>
    </location>
    <ligand>
        <name>Ca(2+)</name>
        <dbReference type="ChEBI" id="CHEBI:29108"/>
        <label>2</label>
    </ligand>
</feature>
<feature type="binding site" evidence="8">
    <location>
        <position position="404"/>
    </location>
    <ligand>
        <name>Ca(2+)</name>
        <dbReference type="ChEBI" id="CHEBI:29108"/>
        <label>3</label>
    </ligand>
</feature>
<name>A0AAW5KJ04_9FIRM</name>
<keyword evidence="3 8" id="KW-0479">Metal-binding</keyword>
<dbReference type="InterPro" id="IPR015237">
    <property type="entry name" value="Alpha-amylase_C_pro"/>
</dbReference>
<dbReference type="InterPro" id="IPR013780">
    <property type="entry name" value="Glyco_hydro_b"/>
</dbReference>
<protein>
    <submittedName>
        <fullName evidence="10">Alpha-amylase</fullName>
        <ecNumber evidence="10">3.2.1.1</ecNumber>
    </submittedName>
</protein>
<evidence type="ECO:0000256" key="5">
    <source>
        <dbReference type="ARBA" id="ARBA00023277"/>
    </source>
</evidence>
<gene>
    <name evidence="10" type="ORF">NE646_12635</name>
</gene>
<reference evidence="10" key="1">
    <citation type="submission" date="2022-06" db="EMBL/GenBank/DDBJ databases">
        <title>Isolation of gut microbiota from human fecal samples.</title>
        <authorList>
            <person name="Pamer E.G."/>
            <person name="Barat B."/>
            <person name="Waligurski E."/>
            <person name="Medina S."/>
            <person name="Paddock L."/>
            <person name="Mostad J."/>
        </authorList>
    </citation>
    <scope>NUCLEOTIDE SEQUENCE</scope>
    <source>
        <strain evidence="10">DFI.7.96</strain>
    </source>
</reference>
<feature type="binding site" evidence="8">
    <location>
        <position position="300"/>
    </location>
    <ligand>
        <name>Ca(2+)</name>
        <dbReference type="ChEBI" id="CHEBI:29108"/>
        <label>3</label>
    </ligand>
</feature>
<proteinExistence type="inferred from homology"/>
<dbReference type="InterPro" id="IPR013776">
    <property type="entry name" value="A-amylase_thermo"/>
</dbReference>
<dbReference type="Gene3D" id="2.40.30.140">
    <property type="match status" value="1"/>
</dbReference>
<comment type="similarity">
    <text evidence="2">Belongs to the glycosyl hydrolase 13 family.</text>
</comment>
<dbReference type="GO" id="GO:0005975">
    <property type="term" value="P:carbohydrate metabolic process"/>
    <property type="evidence" value="ECO:0007669"/>
    <property type="project" value="InterPro"/>
</dbReference>
<evidence type="ECO:0000313" key="10">
    <source>
        <dbReference type="EMBL" id="MCQ4950503.1"/>
    </source>
</evidence>
<dbReference type="CDD" id="cd11318">
    <property type="entry name" value="AmyAc_bac_fung_AmyA"/>
    <property type="match status" value="1"/>
</dbReference>
<dbReference type="PIRSF" id="PIRSF001021">
    <property type="entry name" value="Alph-amls_thrmst"/>
    <property type="match status" value="1"/>
</dbReference>
<feature type="domain" description="Glycosyl hydrolase family 13 catalytic" evidence="9">
    <location>
        <begin position="4"/>
        <end position="388"/>
    </location>
</feature>
<evidence type="ECO:0000313" key="11">
    <source>
        <dbReference type="Proteomes" id="UP001205063"/>
    </source>
</evidence>
<organism evidence="10 11">
    <name type="scientific">Bittarella massiliensis</name>
    <name type="common">ex Durand et al. 2017</name>
    <dbReference type="NCBI Taxonomy" id="1720313"/>
    <lineage>
        <taxon>Bacteria</taxon>
        <taxon>Bacillati</taxon>
        <taxon>Bacillota</taxon>
        <taxon>Clostridia</taxon>
        <taxon>Eubacteriales</taxon>
        <taxon>Oscillospiraceae</taxon>
        <taxon>Bittarella (ex Durand et al. 2017)</taxon>
    </lineage>
</organism>
<comment type="cofactor">
    <cofactor evidence="1">
        <name>Ca(2+)</name>
        <dbReference type="ChEBI" id="CHEBI:29108"/>
    </cofactor>
</comment>
<dbReference type="Pfam" id="PF00128">
    <property type="entry name" value="Alpha-amylase"/>
    <property type="match status" value="1"/>
</dbReference>
<dbReference type="EMBL" id="JANGAB010000010">
    <property type="protein sequence ID" value="MCQ4950503.1"/>
    <property type="molecule type" value="Genomic_DNA"/>
</dbReference>
<feature type="binding site" evidence="8">
    <location>
        <position position="183"/>
    </location>
    <ligand>
        <name>Ca(2+)</name>
        <dbReference type="ChEBI" id="CHEBI:29108"/>
        <label>2</label>
    </ligand>
</feature>
<feature type="binding site" evidence="8">
    <location>
        <position position="427"/>
    </location>
    <ligand>
        <name>Ca(2+)</name>
        <dbReference type="ChEBI" id="CHEBI:29108"/>
        <label>3</label>
    </ligand>
</feature>
<evidence type="ECO:0000256" key="6">
    <source>
        <dbReference type="ARBA" id="ARBA00023295"/>
    </source>
</evidence>
<evidence type="ECO:0000256" key="2">
    <source>
        <dbReference type="ARBA" id="ARBA00008061"/>
    </source>
</evidence>
<keyword evidence="4 10" id="KW-0378">Hydrolase</keyword>
<dbReference type="SUPFAM" id="SSF51011">
    <property type="entry name" value="Glycosyl hydrolase domain"/>
    <property type="match status" value="1"/>
</dbReference>
<dbReference type="NCBIfam" id="NF006969">
    <property type="entry name" value="PRK09441.1-2"/>
    <property type="match status" value="1"/>
</dbReference>
<evidence type="ECO:0000256" key="7">
    <source>
        <dbReference type="PIRSR" id="PIRSR001021-1"/>
    </source>
</evidence>
<keyword evidence="6 10" id="KW-0326">Glycosidase</keyword>
<accession>A0AAW5KJ04</accession>
<evidence type="ECO:0000259" key="9">
    <source>
        <dbReference type="SMART" id="SM00642"/>
    </source>
</evidence>
<evidence type="ECO:0000256" key="4">
    <source>
        <dbReference type="ARBA" id="ARBA00022801"/>
    </source>
</evidence>
<sequence length="494" mass="54550">MKNPTAMQYFEWYLPADGRLWRQAEAEAARLAADGITALWLPPAYKGAAGREDVGYGVYDLYDLGEFAQRGTVATKYGTKAEYLAAIQALQREGIAVWADAVLDHRMGADGTEQVSATPYDWVDRYRQTGPARTISAWTSFTFPGRGGRYSDFCWNWEHFDGIDWDDATGEKAIFKFQGKEWDSEVDSENGNYDYLMGADVDLGNPQVVEELTRWGLWYLSETGVDGFRIDAAKHIRFTFFRDWLHALRRLTGKPVFAVGEYWNQSADALCHYIGVTGGSLSLFDVPLHQQFCQASRSGGNFDMGSLGQNALVQRAPQLAVTFVDNHDTQPGQALESWVEGWFKPLAYAYILLRSEGLPCVFYGDYYGIPHDGIAPMGHPLSALLWARQACAWGPQIDAFDDRDVVGWSRQGDPSHPGSGLCAVLTDGPGGQKRLFAGPHLAGKTLVDCLGGRGEEIAVGADGWVTLPVGGGSCSVWVQKETWLTRPQIPGAQR</sequence>
<evidence type="ECO:0000256" key="3">
    <source>
        <dbReference type="ARBA" id="ARBA00022723"/>
    </source>
</evidence>
<feature type="active site" description="Nucleophile" evidence="7">
    <location>
        <position position="231"/>
    </location>
</feature>
<dbReference type="Proteomes" id="UP001205063">
    <property type="component" value="Unassembled WGS sequence"/>
</dbReference>
<dbReference type="InterPro" id="IPR017853">
    <property type="entry name" value="GH"/>
</dbReference>
<dbReference type="Gene3D" id="2.60.40.1180">
    <property type="entry name" value="Golgi alpha-mannosidase II"/>
    <property type="match status" value="1"/>
</dbReference>
<keyword evidence="5" id="KW-0119">Carbohydrate metabolism</keyword>
<dbReference type="NCBIfam" id="NF006968">
    <property type="entry name" value="PRK09441.1-1"/>
    <property type="match status" value="1"/>
</dbReference>
<dbReference type="EC" id="3.2.1.1" evidence="10"/>
<feature type="binding site" evidence="8">
    <location>
        <position position="235"/>
    </location>
    <ligand>
        <name>Ca(2+)</name>
        <dbReference type="ChEBI" id="CHEBI:29108"/>
        <label>1</label>
    </ligand>
</feature>
<feature type="binding site" evidence="8">
    <location>
        <position position="161"/>
    </location>
    <ligand>
        <name>Ca(2+)</name>
        <dbReference type="ChEBI" id="CHEBI:29108"/>
        <label>2</label>
    </ligand>
</feature>